<dbReference type="Pfam" id="PF12796">
    <property type="entry name" value="Ank_2"/>
    <property type="match status" value="4"/>
</dbReference>
<dbReference type="SMART" id="SM00248">
    <property type="entry name" value="ANK"/>
    <property type="match status" value="13"/>
</dbReference>
<comment type="caution">
    <text evidence="4">The sequence shown here is derived from an EMBL/GenBank/DDBJ whole genome shotgun (WGS) entry which is preliminary data.</text>
</comment>
<dbReference type="PANTHER" id="PTHR24198:SF165">
    <property type="entry name" value="ANKYRIN REPEAT-CONTAINING PROTEIN-RELATED"/>
    <property type="match status" value="1"/>
</dbReference>
<proteinExistence type="predicted"/>
<dbReference type="SUPFAM" id="SSF48403">
    <property type="entry name" value="Ankyrin repeat"/>
    <property type="match status" value="2"/>
</dbReference>
<accession>A0ABQ8Y7B1</accession>
<evidence type="ECO:0000256" key="3">
    <source>
        <dbReference type="PROSITE-ProRule" id="PRU00023"/>
    </source>
</evidence>
<dbReference type="InterPro" id="IPR002110">
    <property type="entry name" value="Ankyrin_rpt"/>
</dbReference>
<evidence type="ECO:0000313" key="4">
    <source>
        <dbReference type="EMBL" id="KAJ6240530.1"/>
    </source>
</evidence>
<name>A0ABQ8Y7B1_9EUKA</name>
<gene>
    <name evidence="4" type="ORF">M0813_24056</name>
</gene>
<feature type="repeat" description="ANK" evidence="3">
    <location>
        <begin position="1061"/>
        <end position="1094"/>
    </location>
</feature>
<dbReference type="Proteomes" id="UP001150062">
    <property type="component" value="Unassembled WGS sequence"/>
</dbReference>
<keyword evidence="5" id="KW-1185">Reference proteome</keyword>
<protein>
    <submittedName>
        <fullName evidence="4">Molting protein mlt-4</fullName>
    </submittedName>
</protein>
<keyword evidence="2 3" id="KW-0040">ANK repeat</keyword>
<dbReference type="SUPFAM" id="SSF50729">
    <property type="entry name" value="PH domain-like"/>
    <property type="match status" value="1"/>
</dbReference>
<dbReference type="PROSITE" id="PS50297">
    <property type="entry name" value="ANK_REP_REGION"/>
    <property type="match status" value="2"/>
</dbReference>
<evidence type="ECO:0000256" key="2">
    <source>
        <dbReference type="ARBA" id="ARBA00023043"/>
    </source>
</evidence>
<feature type="repeat" description="ANK" evidence="3">
    <location>
        <begin position="1128"/>
        <end position="1160"/>
    </location>
</feature>
<dbReference type="PROSITE" id="PS50088">
    <property type="entry name" value="ANK_REPEAT"/>
    <property type="match status" value="2"/>
</dbReference>
<sequence>MPLFKIYVKDQSPKLLSQSLQAKAGMIERAGQRKFSSVQGIEDYKLYLVAPSFERFLNEDEQPLKFGETITNRKMTSLSTLHLRPCKDEEIIILHITVDDKREKLNLEINKSTKVGEGLDLVCKQLGIEDRTNAKLVVCTRTKEEDLDHEKTFSSIILSFGDQYEYTKILFKNEVEIQIEGMEETFEEVVKVEYSSTLYTLTDFWLEINSIIFDLTSKYLTVIEKRVNEKDTSISASDFKYYLIKKEIYEEFKTEIIKGAGEGSKFLILVRNQLEKIINHYLNEYFKYFINTYNLIRVCQKENVTEISSLLVLLDKKFDDLIPLKQKLEVIDIQKKITNILTFSTKEINPERGICFTVKLLLNYEILKLTKLINFMENKEINYLNKINFLNNVILSTQIIETFDQFEKHSGYLVLTTNFLHYFKFNTNKNNNNNDDDDDDDDNNNLKQIIKNKQSPTYTFPLNFIQCKRFISKTSTTKNLEYLLNIKFGQNEIYFSFKDNEEMYKWEHWIIILQSKLKNSNNLISKDIFIVNNLNNNENPKTELNIYNCGITIKEKSNTLILNMFNLQWEIEQDGHQFDELLIKLKTLMPGIIFPISLFKKIAKIVKKRKIKDIERKRKEEETKKQLEGIVTREYSLLNSQIYQKKKIQLLELNEQDFYSKYKMCLIHSFFESLVIMKLNLIFQFFGYGDLKRAINMKNEEMIKFIIQNSIEDIPNLSKYVHLAKTINLNLVKIMIDSGCNPNCLNEEGNSLLHLSIKENNEELFQMIINNNNTDHDLNDCENKTPLFLAIERGNINFVLQLLKHDDCSISNEDPNLSPLFFAFQVKNLKIIKILINSHKNFDIDAKNALGNTIYMVSLISNFKEISNELLSRFDPNPLIKNNKFQNSLYLSIKYNNYESFEILSKKINNYHFQDINSKTLLHLANRYSSNLTIFQFLLKQNINPNICDFKTGKTILHQVIESSNLPFLKVLLNDNNENIYDVDINLANKKKQYPIHFAVCQDNPEIVKLVLNNKNINLNVINDRGETALHLALKAEKPFFAKMLIESPDCDHNISDLSLSGNSPIHIAAKRGMFGILKTLILEKKVNINLLNDKLQGPLSIAAQAGFDHIVGFLLKRNAYIDNQDVNLNTPVHLAIAMNHLKTVKFLLNYGCKLDNINIFGQSPFHLINTPQILSLILENNTTKKKIPFSFNENIFANLGSNQSNHKYKSNLKIYYHKLNNEIISSKINLKDNVNSIKELFQQIKHTFVKNFNLNFENEKFLYMDNHSDYVLMHSKTKIREISTFANSIHIFNTNDQFLQLL</sequence>
<evidence type="ECO:0000256" key="1">
    <source>
        <dbReference type="ARBA" id="ARBA00022737"/>
    </source>
</evidence>
<dbReference type="InterPro" id="IPR036770">
    <property type="entry name" value="Ankyrin_rpt-contain_sf"/>
</dbReference>
<keyword evidence="1" id="KW-0677">Repeat</keyword>
<dbReference type="EMBL" id="JAOAOG010000204">
    <property type="protein sequence ID" value="KAJ6240530.1"/>
    <property type="molecule type" value="Genomic_DNA"/>
</dbReference>
<organism evidence="4 5">
    <name type="scientific">Anaeramoeba flamelloides</name>
    <dbReference type="NCBI Taxonomy" id="1746091"/>
    <lineage>
        <taxon>Eukaryota</taxon>
        <taxon>Metamonada</taxon>
        <taxon>Anaeramoebidae</taxon>
        <taxon>Anaeramoeba</taxon>
    </lineage>
</organism>
<dbReference type="Gene3D" id="1.25.40.20">
    <property type="entry name" value="Ankyrin repeat-containing domain"/>
    <property type="match status" value="4"/>
</dbReference>
<evidence type="ECO:0000313" key="5">
    <source>
        <dbReference type="Proteomes" id="UP001150062"/>
    </source>
</evidence>
<dbReference type="PANTHER" id="PTHR24198">
    <property type="entry name" value="ANKYRIN REPEAT AND PROTEIN KINASE DOMAIN-CONTAINING PROTEIN"/>
    <property type="match status" value="1"/>
</dbReference>
<reference evidence="4" key="1">
    <citation type="submission" date="2022-08" db="EMBL/GenBank/DDBJ databases">
        <title>Novel sulfate-reducing endosymbionts in the free-living metamonad Anaeramoeba.</title>
        <authorList>
            <person name="Jerlstrom-Hultqvist J."/>
            <person name="Cepicka I."/>
            <person name="Gallot-Lavallee L."/>
            <person name="Salas-Leiva D."/>
            <person name="Curtis B.A."/>
            <person name="Zahonova K."/>
            <person name="Pipaliya S."/>
            <person name="Dacks J."/>
            <person name="Roger A.J."/>
        </authorList>
    </citation>
    <scope>NUCLEOTIDE SEQUENCE</scope>
    <source>
        <strain evidence="4">Schooner1</strain>
    </source>
</reference>